<sequence>MSDELRQGGIRFLKRLGRHAEPIMDAYLQGSVPDHLLDASVRERLLKDRVLYRPEPGADLHLRRAVRALLEEALRDTRNRQIDANTASALATFRMLAEHVKEARHQGRHADADVYLADLREHLYAFGETLHHAIRVLWGRINNEFGYVGTLNAKIRENELAQSQVSALLDGLELVRFEELAELAGESRELRQLLVTNLQRTLSDCTQELSIAQARLLELLGRFREIRGRTRLLKGWLLHMEQYPDYRAEPQTRAADLPRLFNHADPLLAPAALNVHDATQEPELLEILARVRTAQPSERPTQTLADAEALTLSTPEAIEIRPSPIREAVTSYLCAIIDSGQPVSALEYHQRESLPWDTESWLYQVIGDYEGLPQSHKDRLRLDLIGKPHPHYSGNFIIRDLNLWLT</sequence>
<dbReference type="RefSeq" id="WP_386026049.1">
    <property type="nucleotide sequence ID" value="NZ_JBHUHX010000018.1"/>
</dbReference>
<organism evidence="1 2">
    <name type="scientific">Thiorhodococcus fuscus</name>
    <dbReference type="NCBI Taxonomy" id="527200"/>
    <lineage>
        <taxon>Bacteria</taxon>
        <taxon>Pseudomonadati</taxon>
        <taxon>Pseudomonadota</taxon>
        <taxon>Gammaproteobacteria</taxon>
        <taxon>Chromatiales</taxon>
        <taxon>Chromatiaceae</taxon>
        <taxon>Thiorhodococcus</taxon>
    </lineage>
</organism>
<evidence type="ECO:0000313" key="1">
    <source>
        <dbReference type="EMBL" id="MFD2112074.1"/>
    </source>
</evidence>
<comment type="caution">
    <text evidence="1">The sequence shown here is derived from an EMBL/GenBank/DDBJ whole genome shotgun (WGS) entry which is preliminary data.</text>
</comment>
<name>A0ABW4Y7P2_9GAMM</name>
<keyword evidence="2" id="KW-1185">Reference proteome</keyword>
<evidence type="ECO:0000313" key="2">
    <source>
        <dbReference type="Proteomes" id="UP001597337"/>
    </source>
</evidence>
<dbReference type="Proteomes" id="UP001597337">
    <property type="component" value="Unassembled WGS sequence"/>
</dbReference>
<dbReference type="EMBL" id="JBHUHX010000018">
    <property type="protein sequence ID" value="MFD2112074.1"/>
    <property type="molecule type" value="Genomic_DNA"/>
</dbReference>
<gene>
    <name evidence="1" type="ORF">ACFSJC_09515</name>
</gene>
<proteinExistence type="predicted"/>
<accession>A0ABW4Y7P2</accession>
<protein>
    <submittedName>
        <fullName evidence="1">Phosphoenolpyruvate carboxylase</fullName>
    </submittedName>
</protein>
<reference evidence="2" key="1">
    <citation type="journal article" date="2019" name="Int. J. Syst. Evol. Microbiol.">
        <title>The Global Catalogue of Microorganisms (GCM) 10K type strain sequencing project: providing services to taxonomists for standard genome sequencing and annotation.</title>
        <authorList>
            <consortium name="The Broad Institute Genomics Platform"/>
            <consortium name="The Broad Institute Genome Sequencing Center for Infectious Disease"/>
            <person name="Wu L."/>
            <person name="Ma J."/>
        </authorList>
    </citation>
    <scope>NUCLEOTIDE SEQUENCE [LARGE SCALE GENOMIC DNA]</scope>
    <source>
        <strain evidence="2">KACC 12597</strain>
    </source>
</reference>